<comment type="pathway">
    <text evidence="1">Protein modification; protein lipoylation via exogenous pathway; protein N(6)-(lipoyl)lysine from lipoate: step 2/2.</text>
</comment>
<dbReference type="GO" id="GO:0009249">
    <property type="term" value="P:protein lipoylation"/>
    <property type="evidence" value="ECO:0007669"/>
    <property type="project" value="InterPro"/>
</dbReference>
<evidence type="ECO:0000313" key="5">
    <source>
        <dbReference type="Proteomes" id="UP000827092"/>
    </source>
</evidence>
<dbReference type="GO" id="GO:0005739">
    <property type="term" value="C:mitochondrion"/>
    <property type="evidence" value="ECO:0007669"/>
    <property type="project" value="TreeGrafter"/>
</dbReference>
<keyword evidence="5" id="KW-1185">Reference proteome</keyword>
<dbReference type="EMBL" id="JAFNEN010000044">
    <property type="protein sequence ID" value="KAG8198104.1"/>
    <property type="molecule type" value="Genomic_DNA"/>
</dbReference>
<evidence type="ECO:0000256" key="1">
    <source>
        <dbReference type="ARBA" id="ARBA00005085"/>
    </source>
</evidence>
<dbReference type="InterPro" id="IPR004562">
    <property type="entry name" value="LipoylTrfase_LipoateP_Ligase"/>
</dbReference>
<dbReference type="PROSITE" id="PS51733">
    <property type="entry name" value="BPL_LPL_CATALYTIC"/>
    <property type="match status" value="1"/>
</dbReference>
<gene>
    <name evidence="4" type="ORF">JTE90_020927</name>
</gene>
<proteinExistence type="inferred from homology"/>
<dbReference type="SUPFAM" id="SSF55681">
    <property type="entry name" value="Class II aaRS and biotin synthetases"/>
    <property type="match status" value="1"/>
</dbReference>
<sequence length="319" mass="36733">MLSFYISRNFRTFSGISQKQAADTILDTLHNARNSIIISQSHDIYENLAFEDWLYKNCDLDDKDSSFLLIWYNGPSVVIGRFQNPWIECSVDFCNANGISIVRRNSGGGTVYHDFGNLNFSFFKPPNNYNRKKNLEFLCESIRRRWHINLRVSERDDILCNEQYKISGTASKIGRTNTYHHCTILVKADELKLRKALHRELESITSKATSSTRAKVINLNSISADIDTLKVVKAVTDYYKLIHEVEDKNLLCLRPNELICPGYESIKENLQSWKWLFGGTPEFKVTRSFKMSSLNSSQTKSNPSCEIVLTVNKENYTVH</sequence>
<reference evidence="4 5" key="1">
    <citation type="journal article" date="2022" name="Nat. Ecol. Evol.">
        <title>A masculinizing supergene underlies an exaggerated male reproductive morph in a spider.</title>
        <authorList>
            <person name="Hendrickx F."/>
            <person name="De Corte Z."/>
            <person name="Sonet G."/>
            <person name="Van Belleghem S.M."/>
            <person name="Kostlbacher S."/>
            <person name="Vangestel C."/>
        </authorList>
    </citation>
    <scope>NUCLEOTIDE SEQUENCE [LARGE SCALE GENOMIC DNA]</scope>
    <source>
        <strain evidence="4">W744_W776</strain>
    </source>
</reference>
<dbReference type="InterPro" id="IPR004143">
    <property type="entry name" value="BPL_LPL_catalytic"/>
</dbReference>
<evidence type="ECO:0000313" key="4">
    <source>
        <dbReference type="EMBL" id="KAG8198104.1"/>
    </source>
</evidence>
<name>A0AAV6VN59_9ARAC</name>
<dbReference type="CDD" id="cd16443">
    <property type="entry name" value="LplA"/>
    <property type="match status" value="1"/>
</dbReference>
<dbReference type="PANTHER" id="PTHR12561">
    <property type="entry name" value="LIPOATE-PROTEIN LIGASE"/>
    <property type="match status" value="1"/>
</dbReference>
<dbReference type="AlphaFoldDB" id="A0AAV6VN59"/>
<dbReference type="GO" id="GO:0017118">
    <property type="term" value="F:lipoyltransferase activity"/>
    <property type="evidence" value="ECO:0007669"/>
    <property type="project" value="TreeGrafter"/>
</dbReference>
<dbReference type="InterPro" id="IPR045864">
    <property type="entry name" value="aa-tRNA-synth_II/BPL/LPL"/>
</dbReference>
<protein>
    <recommendedName>
        <fullName evidence="3">BPL/LPL catalytic domain-containing protein</fullName>
    </recommendedName>
</protein>
<accession>A0AAV6VN59</accession>
<comment type="caution">
    <text evidence="4">The sequence shown here is derived from an EMBL/GenBank/DDBJ whole genome shotgun (WGS) entry which is preliminary data.</text>
</comment>
<organism evidence="4 5">
    <name type="scientific">Oedothorax gibbosus</name>
    <dbReference type="NCBI Taxonomy" id="931172"/>
    <lineage>
        <taxon>Eukaryota</taxon>
        <taxon>Metazoa</taxon>
        <taxon>Ecdysozoa</taxon>
        <taxon>Arthropoda</taxon>
        <taxon>Chelicerata</taxon>
        <taxon>Arachnida</taxon>
        <taxon>Araneae</taxon>
        <taxon>Araneomorphae</taxon>
        <taxon>Entelegynae</taxon>
        <taxon>Araneoidea</taxon>
        <taxon>Linyphiidae</taxon>
        <taxon>Erigoninae</taxon>
        <taxon>Oedothorax</taxon>
    </lineage>
</organism>
<dbReference type="FunFam" id="3.30.930.10:FF:000045">
    <property type="entry name" value="lipoyltransferase 1, mitochondrial"/>
    <property type="match status" value="1"/>
</dbReference>
<evidence type="ECO:0000259" key="3">
    <source>
        <dbReference type="PROSITE" id="PS51733"/>
    </source>
</evidence>
<dbReference type="Gene3D" id="3.30.930.10">
    <property type="entry name" value="Bira Bifunctional Protein, Domain 2"/>
    <property type="match status" value="1"/>
</dbReference>
<dbReference type="PANTHER" id="PTHR12561:SF3">
    <property type="entry name" value="LIPOYLTRANSFERASE 1, MITOCHONDRIAL"/>
    <property type="match status" value="1"/>
</dbReference>
<comment type="similarity">
    <text evidence="2">Belongs to the LplA family.</text>
</comment>
<dbReference type="Pfam" id="PF21948">
    <property type="entry name" value="LplA-B_cat"/>
    <property type="match status" value="1"/>
</dbReference>
<feature type="domain" description="BPL/LPL catalytic" evidence="3">
    <location>
        <begin position="62"/>
        <end position="247"/>
    </location>
</feature>
<evidence type="ECO:0000256" key="2">
    <source>
        <dbReference type="ARBA" id="ARBA00008242"/>
    </source>
</evidence>
<dbReference type="Proteomes" id="UP000827092">
    <property type="component" value="Unassembled WGS sequence"/>
</dbReference>